<feature type="region of interest" description="Disordered" evidence="1">
    <location>
        <begin position="1"/>
        <end position="75"/>
    </location>
</feature>
<sequence>MATSAPSSQSSQGRVPGLRLLDDSTQNIDDFEEQLNTMPLTSPPVLPQPYTSLTRTRASTPSSYATADSQPQPVEAGRAWSSESVAQFTKECLKAAVQPIYDYTEAPGLPLGRQGWSVKLSFTVRMFDGQEKRYEVSDPGPFFNKKEAKAAVSESGRGVLEQAVGERNAQIVKRKREDTDSQDLAQGSAVQAQGDESIPVDDNWVGLLTEYCCAVDIPAPSYQEFRNGSNFSVECTIATRPGQPFGDRDILFNSKKSAKRHAASQAVLWLRARGDMPEKGHPSKKKVRAAANATTMAAVHAASAGPIVSVTSSSTSNPNGPAPSSSIAITGGAPPSPSTSAAQSKTEPTTTGGATGTSPPSSSSSNSNSPLNSPLPADLSPGEQLNRLCVSLGIAQPIFRVTPDPRVPSMWSGAAFFPYDPLVAAPGEPVGQVTNVYGKANARKEIAKRVVRVLLKMREERKRIADGVVGGLRTAGSASANASPSPSGRPSMAVDREEDFSAVEARVGISNAEDVVMGEDAR</sequence>
<reference evidence="2 3" key="1">
    <citation type="submission" date="2024-04" db="EMBL/GenBank/DDBJ databases">
        <title>Phyllosticta paracitricarpa is synonymous to the EU quarantine fungus P. citricarpa based on phylogenomic analyses.</title>
        <authorList>
            <consortium name="Lawrence Berkeley National Laboratory"/>
            <person name="Van ingen-buijs V.A."/>
            <person name="Van westerhoven A.C."/>
            <person name="Haridas S."/>
            <person name="Skiadas P."/>
            <person name="Martin F."/>
            <person name="Groenewald J.Z."/>
            <person name="Crous P.W."/>
            <person name="Seidl M.F."/>
        </authorList>
    </citation>
    <scope>NUCLEOTIDE SEQUENCE [LARGE SCALE GENOMIC DNA]</scope>
    <source>
        <strain evidence="2 3">CPC 17464</strain>
    </source>
</reference>
<feature type="region of interest" description="Disordered" evidence="1">
    <location>
        <begin position="310"/>
        <end position="380"/>
    </location>
</feature>
<proteinExistence type="predicted"/>
<organism evidence="2 3">
    <name type="scientific">Phyllosticta citribraziliensis</name>
    <dbReference type="NCBI Taxonomy" id="989973"/>
    <lineage>
        <taxon>Eukaryota</taxon>
        <taxon>Fungi</taxon>
        <taxon>Dikarya</taxon>
        <taxon>Ascomycota</taxon>
        <taxon>Pezizomycotina</taxon>
        <taxon>Dothideomycetes</taxon>
        <taxon>Dothideomycetes incertae sedis</taxon>
        <taxon>Botryosphaeriales</taxon>
        <taxon>Phyllostictaceae</taxon>
        <taxon>Phyllosticta</taxon>
    </lineage>
</organism>
<feature type="region of interest" description="Disordered" evidence="1">
    <location>
        <begin position="474"/>
        <end position="497"/>
    </location>
</feature>
<dbReference type="GeneID" id="92032453"/>
<feature type="compositionally biased region" description="Polar residues" evidence="1">
    <location>
        <begin position="182"/>
        <end position="191"/>
    </location>
</feature>
<feature type="region of interest" description="Disordered" evidence="1">
    <location>
        <begin position="273"/>
        <end position="292"/>
    </location>
</feature>
<dbReference type="EMBL" id="JBBPEH010000003">
    <property type="protein sequence ID" value="KAK7541068.1"/>
    <property type="molecule type" value="Genomic_DNA"/>
</dbReference>
<feature type="compositionally biased region" description="Polar residues" evidence="1">
    <location>
        <begin position="49"/>
        <end position="72"/>
    </location>
</feature>
<dbReference type="Gene3D" id="3.30.160.20">
    <property type="match status" value="1"/>
</dbReference>
<gene>
    <name evidence="2" type="ORF">J3D65DRAFT_617366</name>
</gene>
<evidence type="ECO:0000256" key="1">
    <source>
        <dbReference type="SAM" id="MobiDB-lite"/>
    </source>
</evidence>
<evidence type="ECO:0000313" key="2">
    <source>
        <dbReference type="EMBL" id="KAK7541068.1"/>
    </source>
</evidence>
<evidence type="ECO:0008006" key="4">
    <source>
        <dbReference type="Google" id="ProtNLM"/>
    </source>
</evidence>
<accession>A0ABR1M2C3</accession>
<feature type="compositionally biased region" description="Polar residues" evidence="1">
    <location>
        <begin position="1"/>
        <end position="13"/>
    </location>
</feature>
<feature type="compositionally biased region" description="Low complexity" evidence="1">
    <location>
        <begin position="475"/>
        <end position="491"/>
    </location>
</feature>
<keyword evidence="3" id="KW-1185">Reference proteome</keyword>
<dbReference type="SUPFAM" id="SSF54768">
    <property type="entry name" value="dsRNA-binding domain-like"/>
    <property type="match status" value="1"/>
</dbReference>
<dbReference type="Proteomes" id="UP001360953">
    <property type="component" value="Unassembled WGS sequence"/>
</dbReference>
<name>A0ABR1M2C3_9PEZI</name>
<protein>
    <recommendedName>
        <fullName evidence="4">DRBM domain-containing protein</fullName>
    </recommendedName>
</protein>
<feature type="region of interest" description="Disordered" evidence="1">
    <location>
        <begin position="172"/>
        <end position="193"/>
    </location>
</feature>
<evidence type="ECO:0000313" key="3">
    <source>
        <dbReference type="Proteomes" id="UP001360953"/>
    </source>
</evidence>
<feature type="compositionally biased region" description="Polar residues" evidence="1">
    <location>
        <begin position="23"/>
        <end position="40"/>
    </location>
</feature>
<dbReference type="RefSeq" id="XP_066657999.1">
    <property type="nucleotide sequence ID" value="XM_066799547.1"/>
</dbReference>
<comment type="caution">
    <text evidence="2">The sequence shown here is derived from an EMBL/GenBank/DDBJ whole genome shotgun (WGS) entry which is preliminary data.</text>
</comment>